<evidence type="ECO:0000313" key="3">
    <source>
        <dbReference type="Proteomes" id="UP000637578"/>
    </source>
</evidence>
<dbReference type="EMBL" id="BMMK01000001">
    <property type="protein sequence ID" value="GGM36274.1"/>
    <property type="molecule type" value="Genomic_DNA"/>
</dbReference>
<keyword evidence="1" id="KW-0472">Membrane</keyword>
<proteinExistence type="predicted"/>
<comment type="caution">
    <text evidence="2">The sequence shown here is derived from an EMBL/GenBank/DDBJ whole genome shotgun (WGS) entry which is preliminary data.</text>
</comment>
<reference evidence="2" key="1">
    <citation type="journal article" date="2014" name="Int. J. Syst. Evol. Microbiol.">
        <title>Complete genome sequence of Corynebacterium casei LMG S-19264T (=DSM 44701T), isolated from a smear-ripened cheese.</title>
        <authorList>
            <consortium name="US DOE Joint Genome Institute (JGI-PGF)"/>
            <person name="Walter F."/>
            <person name="Albersmeier A."/>
            <person name="Kalinowski J."/>
            <person name="Ruckert C."/>
        </authorList>
    </citation>
    <scope>NUCLEOTIDE SEQUENCE</scope>
    <source>
        <strain evidence="2">CGMCC 4.5737</strain>
    </source>
</reference>
<keyword evidence="1" id="KW-1133">Transmembrane helix</keyword>
<evidence type="ECO:0000256" key="1">
    <source>
        <dbReference type="SAM" id="Phobius"/>
    </source>
</evidence>
<name>A0A8J3C671_9PSEU</name>
<sequence length="170" mass="17846">MSTDLDVNDAALELADALGSDFTYLQPPEQKRFDPATVAVSIGYLLLVAAAAGITEGVKESAKTGTEVVLAATATAVKRWIRKLVPRAFGEGSDPSTVRECANEAELSVMAARQASGGLPEDVIQQLPETVGAAVREGLRESGLPDVAGARLERTVQVQINVIIQADRSS</sequence>
<accession>A0A8J3C671</accession>
<dbReference type="RefSeq" id="WP_189053211.1">
    <property type="nucleotide sequence ID" value="NZ_BMMK01000001.1"/>
</dbReference>
<keyword evidence="1" id="KW-0812">Transmembrane</keyword>
<protein>
    <submittedName>
        <fullName evidence="2">Uncharacterized protein</fullName>
    </submittedName>
</protein>
<dbReference type="Proteomes" id="UP000637578">
    <property type="component" value="Unassembled WGS sequence"/>
</dbReference>
<dbReference type="AlphaFoldDB" id="A0A8J3C671"/>
<gene>
    <name evidence="2" type="ORF">GCM10012275_04390</name>
</gene>
<feature type="transmembrane region" description="Helical" evidence="1">
    <location>
        <begin position="36"/>
        <end position="54"/>
    </location>
</feature>
<keyword evidence="3" id="KW-1185">Reference proteome</keyword>
<organism evidence="2 3">
    <name type="scientific">Longimycelium tulufanense</name>
    <dbReference type="NCBI Taxonomy" id="907463"/>
    <lineage>
        <taxon>Bacteria</taxon>
        <taxon>Bacillati</taxon>
        <taxon>Actinomycetota</taxon>
        <taxon>Actinomycetes</taxon>
        <taxon>Pseudonocardiales</taxon>
        <taxon>Pseudonocardiaceae</taxon>
        <taxon>Longimycelium</taxon>
    </lineage>
</organism>
<reference evidence="2" key="2">
    <citation type="submission" date="2020-09" db="EMBL/GenBank/DDBJ databases">
        <authorList>
            <person name="Sun Q."/>
            <person name="Zhou Y."/>
        </authorList>
    </citation>
    <scope>NUCLEOTIDE SEQUENCE</scope>
    <source>
        <strain evidence="2">CGMCC 4.5737</strain>
    </source>
</reference>
<evidence type="ECO:0000313" key="2">
    <source>
        <dbReference type="EMBL" id="GGM36274.1"/>
    </source>
</evidence>